<feature type="transmembrane region" description="Helical" evidence="7">
    <location>
        <begin position="238"/>
        <end position="258"/>
    </location>
</feature>
<evidence type="ECO:0000256" key="1">
    <source>
        <dbReference type="ARBA" id="ARBA00004141"/>
    </source>
</evidence>
<dbReference type="Gene3D" id="1.20.1250.20">
    <property type="entry name" value="MFS general substrate transporter like domains"/>
    <property type="match status" value="2"/>
</dbReference>
<sequence length="547" mass="60983">MSAPIEEIQAAKLVGADAQMGPSATPAPTGDERGERRDAPAPTPANEKPASSHHSASPGDEKFAATAASGPPGTAPQVSGSRKLSGWFHWHEPGTSPEEKRLIFKLDWFLLSYSCLCFFVKWLDSKNVTNAYASGMQEELGFGPGNELSWMNTYFNIGQLIGAPFANLIITVIRPRYWLPFCLTCWSIFVLFLYKCNTASEFYALRFCIGLFESAAWPGIEYTLGSWYRKSELARRSALFVISGVLGQMFSGYLQAALYSGMEGHGGMSAWRWLFIFDFILALPVAVYGIFCHPDTPHNTKAWYFNEWERQRARERIEEEGRKPVGKLDLSVFKRIFTSWQVYVFPLGYALWSLTVGSYVMQYFTLYLKSTHWYTIPQINNIPTSLGAVNFITMLTTGFVADKIGRRGPVCLAVGLILIFCYSVLAAWEVPHGLRMFVFIAMGTYGCFTPLLAGWCNECCGGDQQKRAFILGLMTSVGGAVVIPFQQLQFPSSQAPHFKTTHGWGSALAFVIALTLWTGFGIPLIQKTQSRKVQSDEYQSEAEVDDV</sequence>
<feature type="transmembrane region" description="Helical" evidence="7">
    <location>
        <begin position="382"/>
        <end position="401"/>
    </location>
</feature>
<dbReference type="PROSITE" id="PS00216">
    <property type="entry name" value="SUGAR_TRANSPORT_1"/>
    <property type="match status" value="1"/>
</dbReference>
<dbReference type="Pfam" id="PF07690">
    <property type="entry name" value="MFS_1"/>
    <property type="match status" value="1"/>
</dbReference>
<name>A0ABR1RPG7_9PEZI</name>
<keyword evidence="10" id="KW-1185">Reference proteome</keyword>
<evidence type="ECO:0000256" key="2">
    <source>
        <dbReference type="ARBA" id="ARBA00022448"/>
    </source>
</evidence>
<dbReference type="InterPro" id="IPR020846">
    <property type="entry name" value="MFS_dom"/>
</dbReference>
<dbReference type="SUPFAM" id="SSF103473">
    <property type="entry name" value="MFS general substrate transporter"/>
    <property type="match status" value="1"/>
</dbReference>
<comment type="caution">
    <text evidence="9">The sequence shown here is derived from an EMBL/GenBank/DDBJ whole genome shotgun (WGS) entry which is preliminary data.</text>
</comment>
<dbReference type="Proteomes" id="UP001444661">
    <property type="component" value="Unassembled WGS sequence"/>
</dbReference>
<dbReference type="PANTHER" id="PTHR43791">
    <property type="entry name" value="PERMEASE-RELATED"/>
    <property type="match status" value="1"/>
</dbReference>
<feature type="transmembrane region" description="Helical" evidence="7">
    <location>
        <begin position="270"/>
        <end position="291"/>
    </location>
</feature>
<evidence type="ECO:0000313" key="10">
    <source>
        <dbReference type="Proteomes" id="UP001444661"/>
    </source>
</evidence>
<feature type="transmembrane region" description="Helical" evidence="7">
    <location>
        <begin position="177"/>
        <end position="194"/>
    </location>
</feature>
<feature type="domain" description="Major facilitator superfamily (MFS) profile" evidence="8">
    <location>
        <begin position="110"/>
        <end position="547"/>
    </location>
</feature>
<evidence type="ECO:0000313" key="9">
    <source>
        <dbReference type="EMBL" id="KAK8016461.1"/>
    </source>
</evidence>
<accession>A0ABR1RPG7</accession>
<feature type="transmembrane region" description="Helical" evidence="7">
    <location>
        <begin position="342"/>
        <end position="362"/>
    </location>
</feature>
<feature type="transmembrane region" description="Helical" evidence="7">
    <location>
        <begin position="408"/>
        <end position="428"/>
    </location>
</feature>
<dbReference type="InterPro" id="IPR036259">
    <property type="entry name" value="MFS_trans_sf"/>
</dbReference>
<feature type="compositionally biased region" description="Basic and acidic residues" evidence="6">
    <location>
        <begin position="30"/>
        <end position="39"/>
    </location>
</feature>
<dbReference type="PROSITE" id="PS50850">
    <property type="entry name" value="MFS"/>
    <property type="match status" value="1"/>
</dbReference>
<feature type="compositionally biased region" description="Low complexity" evidence="6">
    <location>
        <begin position="64"/>
        <end position="76"/>
    </location>
</feature>
<dbReference type="EMBL" id="JAQQWK010000014">
    <property type="protein sequence ID" value="KAK8016461.1"/>
    <property type="molecule type" value="Genomic_DNA"/>
</dbReference>
<keyword evidence="2" id="KW-0813">Transport</keyword>
<keyword evidence="5 7" id="KW-0472">Membrane</keyword>
<keyword evidence="4 7" id="KW-1133">Transmembrane helix</keyword>
<keyword evidence="3 7" id="KW-0812">Transmembrane</keyword>
<dbReference type="PANTHER" id="PTHR43791:SF39">
    <property type="entry name" value="TRANSPORTER LIZ1_SEO1, PUTATIVE (AFU_ORTHOLOGUE AFUA_3G00980)-RELATED"/>
    <property type="match status" value="1"/>
</dbReference>
<reference evidence="9 10" key="1">
    <citation type="submission" date="2023-01" db="EMBL/GenBank/DDBJ databases">
        <title>Analysis of 21 Apiospora genomes using comparative genomics revels a genus with tremendous synthesis potential of carbohydrate active enzymes and secondary metabolites.</title>
        <authorList>
            <person name="Sorensen T."/>
        </authorList>
    </citation>
    <scope>NUCLEOTIDE SEQUENCE [LARGE SCALE GENOMIC DNA]</scope>
    <source>
        <strain evidence="9 10">CBS 33761</strain>
    </source>
</reference>
<organism evidence="9 10">
    <name type="scientific">Apiospora rasikravindrae</name>
    <dbReference type="NCBI Taxonomy" id="990691"/>
    <lineage>
        <taxon>Eukaryota</taxon>
        <taxon>Fungi</taxon>
        <taxon>Dikarya</taxon>
        <taxon>Ascomycota</taxon>
        <taxon>Pezizomycotina</taxon>
        <taxon>Sordariomycetes</taxon>
        <taxon>Xylariomycetidae</taxon>
        <taxon>Amphisphaeriales</taxon>
        <taxon>Apiosporaceae</taxon>
        <taxon>Apiospora</taxon>
    </lineage>
</organism>
<proteinExistence type="predicted"/>
<feature type="region of interest" description="Disordered" evidence="6">
    <location>
        <begin position="1"/>
        <end position="80"/>
    </location>
</feature>
<evidence type="ECO:0000256" key="5">
    <source>
        <dbReference type="ARBA" id="ARBA00023136"/>
    </source>
</evidence>
<evidence type="ECO:0000256" key="6">
    <source>
        <dbReference type="SAM" id="MobiDB-lite"/>
    </source>
</evidence>
<protein>
    <submittedName>
        <fullName evidence="9">Major facilitator superfamily domain- general substrate transporter</fullName>
    </submittedName>
</protein>
<evidence type="ECO:0000256" key="3">
    <source>
        <dbReference type="ARBA" id="ARBA00022692"/>
    </source>
</evidence>
<evidence type="ECO:0000256" key="4">
    <source>
        <dbReference type="ARBA" id="ARBA00022989"/>
    </source>
</evidence>
<dbReference type="InterPro" id="IPR011701">
    <property type="entry name" value="MFS"/>
</dbReference>
<dbReference type="InterPro" id="IPR005829">
    <property type="entry name" value="Sugar_transporter_CS"/>
</dbReference>
<feature type="transmembrane region" description="Helical" evidence="7">
    <location>
        <begin position="506"/>
        <end position="525"/>
    </location>
</feature>
<feature type="transmembrane region" description="Helical" evidence="7">
    <location>
        <begin position="468"/>
        <end position="486"/>
    </location>
</feature>
<gene>
    <name evidence="9" type="ORF">PG993_014650</name>
</gene>
<evidence type="ECO:0000256" key="7">
    <source>
        <dbReference type="SAM" id="Phobius"/>
    </source>
</evidence>
<evidence type="ECO:0000259" key="8">
    <source>
        <dbReference type="PROSITE" id="PS50850"/>
    </source>
</evidence>
<feature type="transmembrane region" description="Helical" evidence="7">
    <location>
        <begin position="434"/>
        <end position="456"/>
    </location>
</feature>
<comment type="subcellular location">
    <subcellularLocation>
        <location evidence="1">Membrane</location>
        <topology evidence="1">Multi-pass membrane protein</topology>
    </subcellularLocation>
</comment>